<dbReference type="PANTHER" id="PTHR23048">
    <property type="entry name" value="MYOSIN LIGHT CHAIN 1, 3"/>
    <property type="match status" value="1"/>
</dbReference>
<name>A0AAW2YUU5_9EUKA</name>
<evidence type="ECO:0000256" key="1">
    <source>
        <dbReference type="ARBA" id="ARBA00022737"/>
    </source>
</evidence>
<organism evidence="2 3">
    <name type="scientific">Acrasis kona</name>
    <dbReference type="NCBI Taxonomy" id="1008807"/>
    <lineage>
        <taxon>Eukaryota</taxon>
        <taxon>Discoba</taxon>
        <taxon>Heterolobosea</taxon>
        <taxon>Tetramitia</taxon>
        <taxon>Eutetramitia</taxon>
        <taxon>Acrasidae</taxon>
        <taxon>Acrasis</taxon>
    </lineage>
</organism>
<accession>A0AAW2YUU5</accession>
<comment type="caution">
    <text evidence="2">The sequence shown here is derived from an EMBL/GenBank/DDBJ whole genome shotgun (WGS) entry which is preliminary data.</text>
</comment>
<keyword evidence="3" id="KW-1185">Reference proteome</keyword>
<dbReference type="AlphaFoldDB" id="A0AAW2YUU5"/>
<evidence type="ECO:0000313" key="3">
    <source>
        <dbReference type="Proteomes" id="UP001431209"/>
    </source>
</evidence>
<reference evidence="2 3" key="1">
    <citation type="submission" date="2024-03" db="EMBL/GenBank/DDBJ databases">
        <title>The Acrasis kona genome and developmental transcriptomes reveal deep origins of eukaryotic multicellular pathways.</title>
        <authorList>
            <person name="Sheikh S."/>
            <person name="Fu C.-J."/>
            <person name="Brown M.W."/>
            <person name="Baldauf S.L."/>
        </authorList>
    </citation>
    <scope>NUCLEOTIDE SEQUENCE [LARGE SCALE GENOMIC DNA]</scope>
    <source>
        <strain evidence="2 3">ATCC MYA-3509</strain>
    </source>
</reference>
<dbReference type="PANTHER" id="PTHR23048:SF0">
    <property type="entry name" value="CALMODULIN LIKE 3"/>
    <property type="match status" value="1"/>
</dbReference>
<dbReference type="EMBL" id="JAOPGA020000734">
    <property type="protein sequence ID" value="KAL0481196.1"/>
    <property type="molecule type" value="Genomic_DNA"/>
</dbReference>
<dbReference type="GO" id="GO:0016460">
    <property type="term" value="C:myosin II complex"/>
    <property type="evidence" value="ECO:0007669"/>
    <property type="project" value="TreeGrafter"/>
</dbReference>
<protein>
    <submittedName>
        <fullName evidence="2">Calmodulin</fullName>
    </submittedName>
</protein>
<dbReference type="Gene3D" id="1.10.238.10">
    <property type="entry name" value="EF-hand"/>
    <property type="match status" value="2"/>
</dbReference>
<proteinExistence type="predicted"/>
<dbReference type="Proteomes" id="UP001431209">
    <property type="component" value="Unassembled WGS sequence"/>
</dbReference>
<keyword evidence="1" id="KW-0677">Repeat</keyword>
<dbReference type="SUPFAM" id="SSF47473">
    <property type="entry name" value="EF-hand"/>
    <property type="match status" value="1"/>
</dbReference>
<dbReference type="InterPro" id="IPR050230">
    <property type="entry name" value="CALM/Myosin/TropC-like"/>
</dbReference>
<evidence type="ECO:0000313" key="2">
    <source>
        <dbReference type="EMBL" id="KAL0481196.1"/>
    </source>
</evidence>
<gene>
    <name evidence="2" type="ORF">AKO1_012600</name>
</gene>
<sequence length="179" mass="20483">MSNKLNGRKQLSEFKESFSLMLKTKKSTIVTAEDIKVVFNSLQLYPDKEQLDEIIEQVSTNSQNKGFDLVEFVSFMATAMDTLDQQEEVDDLIVGPSEKNNFISLVGIRDQKWRRMFQLFSDPEKNAITKKSIREAADTIGDEITDDDIEDMFGDVSENGLLYEEFADYMMSTTRGVFV</sequence>
<dbReference type="InterPro" id="IPR011992">
    <property type="entry name" value="EF-hand-dom_pair"/>
</dbReference>